<proteinExistence type="predicted"/>
<accession>A0ABU6TJN2</accession>
<dbReference type="Proteomes" id="UP001341840">
    <property type="component" value="Unassembled WGS sequence"/>
</dbReference>
<comment type="caution">
    <text evidence="1">The sequence shown here is derived from an EMBL/GenBank/DDBJ whole genome shotgun (WGS) entry which is preliminary data.</text>
</comment>
<evidence type="ECO:0000313" key="2">
    <source>
        <dbReference type="Proteomes" id="UP001341840"/>
    </source>
</evidence>
<sequence length="91" mass="10338">MQRNQKLSFMDIQSIMTTYGFDYVPSFGHGVGDSVEDYIFLVFAHCWLGLGSSRSFFGNHQKHFISVVAVTSLETLEVLSSLDFPPWIDQL</sequence>
<reference evidence="1 2" key="1">
    <citation type="journal article" date="2023" name="Plants (Basel)">
        <title>Bridging the Gap: Combining Genomics and Transcriptomics Approaches to Understand Stylosanthes scabra, an Orphan Legume from the Brazilian Caatinga.</title>
        <authorList>
            <person name="Ferreira-Neto J.R.C."/>
            <person name="da Silva M.D."/>
            <person name="Binneck E."/>
            <person name="de Melo N.F."/>
            <person name="da Silva R.H."/>
            <person name="de Melo A.L.T.M."/>
            <person name="Pandolfi V."/>
            <person name="Bustamante F.O."/>
            <person name="Brasileiro-Vidal A.C."/>
            <person name="Benko-Iseppon A.M."/>
        </authorList>
    </citation>
    <scope>NUCLEOTIDE SEQUENCE [LARGE SCALE GENOMIC DNA]</scope>
    <source>
        <tissue evidence="1">Leaves</tissue>
    </source>
</reference>
<dbReference type="EMBL" id="JASCZI010091102">
    <property type="protein sequence ID" value="MED6148971.1"/>
    <property type="molecule type" value="Genomic_DNA"/>
</dbReference>
<keyword evidence="2" id="KW-1185">Reference proteome</keyword>
<organism evidence="1 2">
    <name type="scientific">Stylosanthes scabra</name>
    <dbReference type="NCBI Taxonomy" id="79078"/>
    <lineage>
        <taxon>Eukaryota</taxon>
        <taxon>Viridiplantae</taxon>
        <taxon>Streptophyta</taxon>
        <taxon>Embryophyta</taxon>
        <taxon>Tracheophyta</taxon>
        <taxon>Spermatophyta</taxon>
        <taxon>Magnoliopsida</taxon>
        <taxon>eudicotyledons</taxon>
        <taxon>Gunneridae</taxon>
        <taxon>Pentapetalae</taxon>
        <taxon>rosids</taxon>
        <taxon>fabids</taxon>
        <taxon>Fabales</taxon>
        <taxon>Fabaceae</taxon>
        <taxon>Papilionoideae</taxon>
        <taxon>50 kb inversion clade</taxon>
        <taxon>dalbergioids sensu lato</taxon>
        <taxon>Dalbergieae</taxon>
        <taxon>Pterocarpus clade</taxon>
        <taxon>Stylosanthes</taxon>
    </lineage>
</organism>
<gene>
    <name evidence="1" type="ORF">PIB30_057978</name>
</gene>
<protein>
    <submittedName>
        <fullName evidence="1">Uncharacterized protein</fullName>
    </submittedName>
</protein>
<name>A0ABU6TJN2_9FABA</name>
<evidence type="ECO:0000313" key="1">
    <source>
        <dbReference type="EMBL" id="MED6148971.1"/>
    </source>
</evidence>